<evidence type="ECO:0000313" key="1">
    <source>
        <dbReference type="EMBL" id="ARX33504.1"/>
    </source>
</evidence>
<dbReference type="RefSeq" id="WP_004245740.1">
    <property type="nucleotide sequence ID" value="NZ_BRSY01000004.1"/>
</dbReference>
<evidence type="ECO:0000313" key="8">
    <source>
        <dbReference type="Proteomes" id="UP001171165"/>
    </source>
</evidence>
<dbReference type="Proteomes" id="UP000254191">
    <property type="component" value="Unassembled WGS sequence"/>
</dbReference>
<reference evidence="1 5" key="1">
    <citation type="submission" date="2017-05" db="EMBL/GenBank/DDBJ databases">
        <title>Whole genome sequencing of Proteus mirabilis AR_0155.</title>
        <authorList>
            <person name="Conlan S."/>
            <person name="Thomas P.J."/>
            <person name="Mullikin J."/>
            <person name="Frank K.M."/>
            <person name="Segre J.A."/>
        </authorList>
    </citation>
    <scope>NUCLEOTIDE SEQUENCE [LARGE SCALE GENOMIC DNA]</scope>
    <source>
        <strain evidence="1 5">AR_0155</strain>
    </source>
</reference>
<dbReference type="Proteomes" id="UP000195540">
    <property type="component" value="Chromosome"/>
</dbReference>
<organism evidence="2 8">
    <name type="scientific">Proteus mirabilis</name>
    <dbReference type="NCBI Taxonomy" id="584"/>
    <lineage>
        <taxon>Bacteria</taxon>
        <taxon>Pseudomonadati</taxon>
        <taxon>Pseudomonadota</taxon>
        <taxon>Gammaproteobacteria</taxon>
        <taxon>Enterobacterales</taxon>
        <taxon>Morganellaceae</taxon>
        <taxon>Proteus</taxon>
    </lineage>
</organism>
<reference evidence="2" key="3">
    <citation type="submission" date="2023-06" db="EMBL/GenBank/DDBJ databases">
        <authorList>
            <consortium name="Clinical and Environmental Microbiology Branch: Whole genome sequencing antimicrobial resistance pathogens in the healthcare setting"/>
        </authorList>
    </citation>
    <scope>NUCLEOTIDE SEQUENCE</scope>
    <source>
        <strain evidence="2">Microbial</strain>
    </source>
</reference>
<name>A0A1Z1SR74_PROMI</name>
<dbReference type="Proteomes" id="UP000251485">
    <property type="component" value="Unassembled WGS sequence"/>
</dbReference>
<protein>
    <submittedName>
        <fullName evidence="2">Uncharacterized protein</fullName>
    </submittedName>
</protein>
<dbReference type="AlphaFoldDB" id="A0A1Z1SR74"/>
<evidence type="ECO:0000313" key="7">
    <source>
        <dbReference type="Proteomes" id="UP000254191"/>
    </source>
</evidence>
<evidence type="ECO:0000313" key="6">
    <source>
        <dbReference type="Proteomes" id="UP000251485"/>
    </source>
</evidence>
<dbReference type="EMBL" id="UAUE01000037">
    <property type="protein sequence ID" value="SPZ03799.1"/>
    <property type="molecule type" value="Genomic_DNA"/>
</dbReference>
<accession>A0A1Z1SR74</accession>
<evidence type="ECO:0000313" key="5">
    <source>
        <dbReference type="Proteomes" id="UP000195540"/>
    </source>
</evidence>
<sequence>MNFIFWFVVLIGAGYLWRRRGWFSKIRKQYSRRKTTLNGNKGCLYNKKNDNDALEGNGDCNNFYSENKESFFWLMIERGIKFYRKEYLTTITEKNIMIS</sequence>
<evidence type="ECO:0000313" key="4">
    <source>
        <dbReference type="EMBL" id="SUC38485.1"/>
    </source>
</evidence>
<proteinExistence type="predicted"/>
<dbReference type="EMBL" id="UGTS01000005">
    <property type="protein sequence ID" value="SUC38485.1"/>
    <property type="molecule type" value="Genomic_DNA"/>
</dbReference>
<evidence type="ECO:0000313" key="3">
    <source>
        <dbReference type="EMBL" id="SPZ03799.1"/>
    </source>
</evidence>
<reference evidence="6 7" key="2">
    <citation type="submission" date="2018-06" db="EMBL/GenBank/DDBJ databases">
        <authorList>
            <consortium name="Pathogen Informatics"/>
            <person name="Doyle S."/>
        </authorList>
    </citation>
    <scope>NUCLEOTIDE SEQUENCE [LARGE SCALE GENOMIC DNA]</scope>
    <source>
        <strain evidence="3 6">NCTC10975</strain>
        <strain evidence="4 7">NCTC11938</strain>
    </source>
</reference>
<dbReference type="EMBL" id="CP021694">
    <property type="protein sequence ID" value="ARX33504.1"/>
    <property type="molecule type" value="Genomic_DNA"/>
</dbReference>
<dbReference type="EMBL" id="ABKSPD020000001">
    <property type="protein sequence ID" value="EKW9774777.1"/>
    <property type="molecule type" value="Genomic_DNA"/>
</dbReference>
<gene>
    <name evidence="1" type="ORF">AM402_04835</name>
    <name evidence="3" type="ORF">NCTC10975_05158</name>
    <name evidence="4" type="ORF">NCTC11938_02755</name>
    <name evidence="2" type="ORF">PW210_000542</name>
</gene>
<dbReference type="Proteomes" id="UP001171165">
    <property type="component" value="Unassembled WGS sequence"/>
</dbReference>
<evidence type="ECO:0000313" key="2">
    <source>
        <dbReference type="EMBL" id="EKW9774777.1"/>
    </source>
</evidence>
<dbReference type="GeneID" id="6803223"/>